<dbReference type="RefSeq" id="WP_025053901.1">
    <property type="nucleotide sequence ID" value="NZ_JACIFU010000010.1"/>
</dbReference>
<dbReference type="OrthoDB" id="7748064at2"/>
<evidence type="ECO:0000313" key="1">
    <source>
        <dbReference type="EMBL" id="MBB4176216.1"/>
    </source>
</evidence>
<comment type="caution">
    <text evidence="1">The sequence shown here is derived from an EMBL/GenBank/DDBJ whole genome shotgun (WGS) entry which is preliminary data.</text>
</comment>
<gene>
    <name evidence="1" type="ORF">GGR93_004024</name>
</gene>
<dbReference type="PRINTS" id="PR00313">
    <property type="entry name" value="CABNDNGRPT"/>
</dbReference>
<protein>
    <recommendedName>
        <fullName evidence="3">DUF4214 domain-containing protein</fullName>
    </recommendedName>
</protein>
<reference evidence="1 2" key="1">
    <citation type="submission" date="2020-08" db="EMBL/GenBank/DDBJ databases">
        <title>Genomic Encyclopedia of Type Strains, Phase IV (KMG-IV): sequencing the most valuable type-strain genomes for metagenomic binning, comparative biology and taxonomic classification.</title>
        <authorList>
            <person name="Goeker M."/>
        </authorList>
    </citation>
    <scope>NUCLEOTIDE SEQUENCE [LARGE SCALE GENOMIC DNA]</scope>
    <source>
        <strain evidence="1 2">DSM 101015</strain>
    </source>
</reference>
<organism evidence="1 2">
    <name type="scientific">Sulfitobacter noctilucicola</name>
    <dbReference type="NCBI Taxonomy" id="1342301"/>
    <lineage>
        <taxon>Bacteria</taxon>
        <taxon>Pseudomonadati</taxon>
        <taxon>Pseudomonadota</taxon>
        <taxon>Alphaproteobacteria</taxon>
        <taxon>Rhodobacterales</taxon>
        <taxon>Roseobacteraceae</taxon>
        <taxon>Sulfitobacter</taxon>
    </lineage>
</organism>
<proteinExistence type="predicted"/>
<dbReference type="Proteomes" id="UP000565745">
    <property type="component" value="Unassembled WGS sequence"/>
</dbReference>
<accession>A0A7W6MBV8</accession>
<evidence type="ECO:0000313" key="2">
    <source>
        <dbReference type="Proteomes" id="UP000565745"/>
    </source>
</evidence>
<evidence type="ECO:0008006" key="3">
    <source>
        <dbReference type="Google" id="ProtNLM"/>
    </source>
</evidence>
<dbReference type="AlphaFoldDB" id="A0A7W6MBV8"/>
<name>A0A7W6MBV8_9RHOB</name>
<sequence>MPLDLNTLTTEQKVTALFIGYFDRAPAVNGFDYYVADLDDRGLSLEAVAMAFVDQSETEALYPGIMDTADRSPAENLAFVTAVFQNLFGRDPNVDADGNNYWVDELNGGADAGLLILQIMGGANATDEAVLRNKITVGEAYVAAAREADVLTRDDAGDTVFDGVTDDSATVDAALEAIDDAFEAPVVVVPTNVISLNPDAVTIAGTDGNDVFEAESGDLTSSIRIDGGAGTDAITVFNETGGNFLEAGVAMSPRTENVEQFYMTNQANDLTSVADNNVGGYTNGTTIMVDVEVDGGRMVGINRWEDYDSRADLVIEDARDSTPEDGTFTAEQTVAMVSTDPGNVDFAVYFDDPTNTSTDSGTLTVRLLDLDSAAQGEGPLNDNPYDEVRFTIDGETQTLTIDALAAANVSYAAYVAALQASADDQDIPVTITLGGQFTLLQADGSPEVGTEILITVDNGTIGEGGFNASAGLPANNNTVTRQIVNNATTEALISLNVEFDDVGKGSTGGDALFGAMSTGRQTGDDATSDSIGIQQFDITVDRSSQLQTINSTNNALEVVNIGNGENSGLNNTTNSDDEMIGDLAVRGQANPGLSYGFIADDALTDEDESLGDFGLTDGIGRALLGNTFSTVATDGAMPGALPQHNAFGFTDVREINASAMTGAVDITAELTEEIVEKYLDITDRGPNGETDDIDFAYTLGNGSDEFTLNLSDDALNSAGTGSREDFDMTISGGNGNDVITTNVGDAVKLVDEQGQDHYALASTNGEAWYTNAVSNVAAEMSVFGGAGADTIWTHGWGDFTIDGGADRDVVYTDNSGAVEAAQRLATNIDRNLTEHDQIDYVVGGVWAFNAENLAVSTTDGSLSMTGATNDTITLGTVTGVSATNPFTANSGSAVFTVSYGGASGAAGTSYNIRVTIPFSELNVNSTTGVVTTSEQALNQAIKAGINSNQVLGNLLEAADGPGNSLVIATKTDGDHASGDLSVAYTSLTINNNAPLTTAGESFTGDAGYTTTAANFINLGAASTAESDNTIRSGTDGADDLFVLSTNDAATTPATVNGGLSATDLNGASNEVIEFDNGFGRDTILNFDAGDNAAGDTTGEDVLDFDLLFADGTFAASTLVKGAITGATANGEITLASEIGGTGPTSNDTLAEIQAMYTAADTTASTTVAEEIVIVYDANDNNAGAVYAVTDGTGAGDVAVTFEGTINLVGTAWTTLEIDNFA</sequence>
<dbReference type="EMBL" id="JACIFU010000010">
    <property type="protein sequence ID" value="MBB4176216.1"/>
    <property type="molecule type" value="Genomic_DNA"/>
</dbReference>
<keyword evidence="2" id="KW-1185">Reference proteome</keyword>